<comment type="subcellular location">
    <subcellularLocation>
        <location evidence="1">Cell membrane</location>
        <topology evidence="1">Multi-pass membrane protein</topology>
    </subcellularLocation>
</comment>
<feature type="transmembrane region" description="Helical" evidence="6">
    <location>
        <begin position="12"/>
        <end position="33"/>
    </location>
</feature>
<sequence length="399" mass="41989">MAASNTASSNFRAWLSVSALAMGAFIFNTSEFVPVGMLSDIGASFGMPTEHVGLMLTIYAWVVALASLPMMLLTRKIERRRLLMGVFALFIVSHVASGMVSSFEMLMASRIGVALSHAVFWSITAALAVRIAPVGKKAQALSMLATGTTLAMVMGIPLGRVVGDWLGWRTTFWAIGALAVVVMLVLSRLLPLLPSENSGSASSIPVLLRRPALMAIYALLILVVTAQFTVYSYIEPFVQVVAGLSAHVTTVVLLLFGGMGIVGSVLFSVYGARFPKGFLLVSIAAMAASLLLLLPVSQHEMSLYAMCLVWGSAMMCMVLALQAKVLAQAHDATDVGMSLFSGIFNIGIGAGALLGSQVSLHAGMQHIGWVGGVLASAACVWCAFAQRRWGRAAGAGATQ</sequence>
<keyword evidence="4 6" id="KW-1133">Transmembrane helix</keyword>
<dbReference type="PANTHER" id="PTHR43124:SF4">
    <property type="entry name" value="SUGAR EFFLUX TRANSPORTER"/>
    <property type="match status" value="1"/>
</dbReference>
<evidence type="ECO:0000256" key="1">
    <source>
        <dbReference type="ARBA" id="ARBA00004651"/>
    </source>
</evidence>
<name>A0ABR8SAL7_9BURK</name>
<feature type="transmembrane region" description="Helical" evidence="6">
    <location>
        <begin position="303"/>
        <end position="323"/>
    </location>
</feature>
<dbReference type="InterPro" id="IPR050189">
    <property type="entry name" value="MFS_Efflux_Transporters"/>
</dbReference>
<feature type="transmembrane region" description="Helical" evidence="6">
    <location>
        <begin position="366"/>
        <end position="384"/>
    </location>
</feature>
<dbReference type="NCBIfam" id="NF002921">
    <property type="entry name" value="PRK03545.1"/>
    <property type="match status" value="1"/>
</dbReference>
<dbReference type="EMBL" id="JACSQK010000004">
    <property type="protein sequence ID" value="MBD7960508.1"/>
    <property type="molecule type" value="Genomic_DNA"/>
</dbReference>
<feature type="transmembrane region" description="Helical" evidence="6">
    <location>
        <begin position="246"/>
        <end position="270"/>
    </location>
</feature>
<feature type="transmembrane region" description="Helical" evidence="6">
    <location>
        <begin position="107"/>
        <end position="129"/>
    </location>
</feature>
<dbReference type="InterPro" id="IPR020846">
    <property type="entry name" value="MFS_dom"/>
</dbReference>
<feature type="transmembrane region" description="Helical" evidence="6">
    <location>
        <begin position="277"/>
        <end position="297"/>
    </location>
</feature>
<dbReference type="CDD" id="cd17324">
    <property type="entry name" value="MFS_NepI_like"/>
    <property type="match status" value="1"/>
</dbReference>
<reference evidence="8 9" key="1">
    <citation type="submission" date="2020-08" db="EMBL/GenBank/DDBJ databases">
        <title>A Genomic Blueprint of the Chicken Gut Microbiome.</title>
        <authorList>
            <person name="Gilroy R."/>
            <person name="Ravi A."/>
            <person name="Getino M."/>
            <person name="Pursley I."/>
            <person name="Horton D.L."/>
            <person name="Alikhan N.-F."/>
            <person name="Baker D."/>
            <person name="Gharbi K."/>
            <person name="Hall N."/>
            <person name="Watson M."/>
            <person name="Adriaenssens E.M."/>
            <person name="Foster-Nyarko E."/>
            <person name="Jarju S."/>
            <person name="Secka A."/>
            <person name="Antonio M."/>
            <person name="Oren A."/>
            <person name="Chaudhuri R."/>
            <person name="La Ragione R.M."/>
            <person name="Hildebrand F."/>
            <person name="Pallen M.J."/>
        </authorList>
    </citation>
    <scope>NUCLEOTIDE SEQUENCE [LARGE SCALE GENOMIC DNA]</scope>
    <source>
        <strain evidence="8 9">Sa2CVA6</strain>
    </source>
</reference>
<feature type="transmembrane region" description="Helical" evidence="6">
    <location>
        <begin position="212"/>
        <end position="234"/>
    </location>
</feature>
<feature type="transmembrane region" description="Helical" evidence="6">
    <location>
        <begin position="171"/>
        <end position="191"/>
    </location>
</feature>
<dbReference type="SUPFAM" id="SSF103473">
    <property type="entry name" value="MFS general substrate transporter"/>
    <property type="match status" value="1"/>
</dbReference>
<evidence type="ECO:0000256" key="6">
    <source>
        <dbReference type="SAM" id="Phobius"/>
    </source>
</evidence>
<evidence type="ECO:0000259" key="7">
    <source>
        <dbReference type="PROSITE" id="PS50850"/>
    </source>
</evidence>
<evidence type="ECO:0000256" key="3">
    <source>
        <dbReference type="ARBA" id="ARBA00022692"/>
    </source>
</evidence>
<evidence type="ECO:0000256" key="5">
    <source>
        <dbReference type="ARBA" id="ARBA00023136"/>
    </source>
</evidence>
<keyword evidence="3 6" id="KW-0812">Transmembrane</keyword>
<evidence type="ECO:0000313" key="9">
    <source>
        <dbReference type="Proteomes" id="UP000634919"/>
    </source>
</evidence>
<feature type="transmembrane region" description="Helical" evidence="6">
    <location>
        <begin position="53"/>
        <end position="73"/>
    </location>
</feature>
<dbReference type="InterPro" id="IPR036259">
    <property type="entry name" value="MFS_trans_sf"/>
</dbReference>
<dbReference type="Pfam" id="PF07690">
    <property type="entry name" value="MFS_1"/>
    <property type="match status" value="1"/>
</dbReference>
<dbReference type="PANTHER" id="PTHR43124">
    <property type="entry name" value="PURINE EFFLUX PUMP PBUE"/>
    <property type="match status" value="1"/>
</dbReference>
<dbReference type="PROSITE" id="PS50850">
    <property type="entry name" value="MFS"/>
    <property type="match status" value="1"/>
</dbReference>
<dbReference type="Gene3D" id="1.20.1250.20">
    <property type="entry name" value="MFS general substrate transporter like domains"/>
    <property type="match status" value="1"/>
</dbReference>
<feature type="transmembrane region" description="Helical" evidence="6">
    <location>
        <begin position="82"/>
        <end position="101"/>
    </location>
</feature>
<gene>
    <name evidence="8" type="ORF">H9646_08415</name>
</gene>
<keyword evidence="2" id="KW-1003">Cell membrane</keyword>
<organism evidence="8 9">
    <name type="scientific">Comamonas avium</name>
    <dbReference type="NCBI Taxonomy" id="2762231"/>
    <lineage>
        <taxon>Bacteria</taxon>
        <taxon>Pseudomonadati</taxon>
        <taxon>Pseudomonadota</taxon>
        <taxon>Betaproteobacteria</taxon>
        <taxon>Burkholderiales</taxon>
        <taxon>Comamonadaceae</taxon>
        <taxon>Comamonas</taxon>
    </lineage>
</organism>
<evidence type="ECO:0000256" key="4">
    <source>
        <dbReference type="ARBA" id="ARBA00022989"/>
    </source>
</evidence>
<protein>
    <submittedName>
        <fullName evidence="8">Sugar transporter</fullName>
    </submittedName>
</protein>
<comment type="caution">
    <text evidence="8">The sequence shown here is derived from an EMBL/GenBank/DDBJ whole genome shotgun (WGS) entry which is preliminary data.</text>
</comment>
<accession>A0ABR8SAL7</accession>
<evidence type="ECO:0000313" key="8">
    <source>
        <dbReference type="EMBL" id="MBD7960508.1"/>
    </source>
</evidence>
<feature type="transmembrane region" description="Helical" evidence="6">
    <location>
        <begin position="335"/>
        <end position="354"/>
    </location>
</feature>
<keyword evidence="9" id="KW-1185">Reference proteome</keyword>
<proteinExistence type="predicted"/>
<keyword evidence="8" id="KW-0813">Transport</keyword>
<keyword evidence="8" id="KW-0762">Sugar transport</keyword>
<feature type="domain" description="Major facilitator superfamily (MFS) profile" evidence="7">
    <location>
        <begin position="16"/>
        <end position="390"/>
    </location>
</feature>
<feature type="transmembrane region" description="Helical" evidence="6">
    <location>
        <begin position="141"/>
        <end position="159"/>
    </location>
</feature>
<evidence type="ECO:0000256" key="2">
    <source>
        <dbReference type="ARBA" id="ARBA00022475"/>
    </source>
</evidence>
<keyword evidence="5 6" id="KW-0472">Membrane</keyword>
<dbReference type="InterPro" id="IPR011701">
    <property type="entry name" value="MFS"/>
</dbReference>
<dbReference type="RefSeq" id="WP_191722920.1">
    <property type="nucleotide sequence ID" value="NZ_JACSQK010000004.1"/>
</dbReference>
<dbReference type="Proteomes" id="UP000634919">
    <property type="component" value="Unassembled WGS sequence"/>
</dbReference>